<name>A0ACC7NW65_9BACL</name>
<sequence length="326" mass="37187">MERIMQSTADKTEAAATPKKVSRLAREWKHLKRNLEMIGLISPGLLYIIIFSYLPMFGIVLAFKQYRFDKGIWGSDWVGFQNFKFFFVSEDAWRITRNTVSYELGYILLTTSFALLFAILLNEISRKSTKVYQTALFFPYFLSWVVVSYITYAFLDHQTGYLNTILGWFGMEPHKWFLEKEPWPVILNVVSLWKKVGFSALVYYAGIMGLNQEYYEAARIDGANRFQMAVKITLPLLTPLITILLILSVGGIFNGDFGLHYFIPNNAGLTYPTTDIIDTYVYRALRSVGDVGMSAAVGLYQSIVGLILVVAANAVVRNLDKENSLW</sequence>
<proteinExistence type="predicted"/>
<keyword evidence="2" id="KW-1185">Reference proteome</keyword>
<evidence type="ECO:0000313" key="2">
    <source>
        <dbReference type="Proteomes" id="UP001631969"/>
    </source>
</evidence>
<organism evidence="1 2">
    <name type="scientific">Paenibacillus mesotrionivorans</name>
    <dbReference type="NCBI Taxonomy" id="3160968"/>
    <lineage>
        <taxon>Bacteria</taxon>
        <taxon>Bacillati</taxon>
        <taxon>Bacillota</taxon>
        <taxon>Bacilli</taxon>
        <taxon>Bacillales</taxon>
        <taxon>Paenibacillaceae</taxon>
        <taxon>Paenibacillus</taxon>
    </lineage>
</organism>
<accession>A0ACC7NW65</accession>
<reference evidence="1" key="1">
    <citation type="submission" date="2024-12" db="EMBL/GenBank/DDBJ databases">
        <authorList>
            <person name="Wu N."/>
        </authorList>
    </citation>
    <scope>NUCLEOTIDE SEQUENCE</scope>
    <source>
        <strain evidence="1">P15</strain>
    </source>
</reference>
<protein>
    <submittedName>
        <fullName evidence="1">ABC transporter permease</fullName>
    </submittedName>
</protein>
<evidence type="ECO:0000313" key="1">
    <source>
        <dbReference type="EMBL" id="MFM9328415.1"/>
    </source>
</evidence>
<comment type="caution">
    <text evidence="1">The sequence shown here is derived from an EMBL/GenBank/DDBJ whole genome shotgun (WGS) entry which is preliminary data.</text>
</comment>
<dbReference type="Proteomes" id="UP001631969">
    <property type="component" value="Unassembled WGS sequence"/>
</dbReference>
<gene>
    <name evidence="1" type="ORF">ACI1P1_08965</name>
</gene>
<dbReference type="EMBL" id="JBJURJ010000005">
    <property type="protein sequence ID" value="MFM9328415.1"/>
    <property type="molecule type" value="Genomic_DNA"/>
</dbReference>